<evidence type="ECO:0000256" key="1">
    <source>
        <dbReference type="SAM" id="MobiDB-lite"/>
    </source>
</evidence>
<protein>
    <recommendedName>
        <fullName evidence="4">Transposase</fullName>
    </recommendedName>
</protein>
<reference evidence="2 3" key="1">
    <citation type="submission" date="2022-05" db="EMBL/GenBank/DDBJ databases">
        <authorList>
            <person name="Park J.-S."/>
        </authorList>
    </citation>
    <scope>NUCLEOTIDE SEQUENCE [LARGE SCALE GENOMIC DNA]</scope>
    <source>
        <strain evidence="2 3">2012CJ34-2</strain>
    </source>
</reference>
<organism evidence="2 3">
    <name type="scientific">Parendozoicomonas callyspongiae</name>
    <dbReference type="NCBI Taxonomy" id="2942213"/>
    <lineage>
        <taxon>Bacteria</taxon>
        <taxon>Pseudomonadati</taxon>
        <taxon>Pseudomonadota</taxon>
        <taxon>Gammaproteobacteria</taxon>
        <taxon>Oceanospirillales</taxon>
        <taxon>Endozoicomonadaceae</taxon>
        <taxon>Parendozoicomonas</taxon>
    </lineage>
</organism>
<dbReference type="EMBL" id="JAMFLX010000051">
    <property type="protein sequence ID" value="MCL6272166.1"/>
    <property type="molecule type" value="Genomic_DNA"/>
</dbReference>
<evidence type="ECO:0000313" key="2">
    <source>
        <dbReference type="EMBL" id="MCL6272166.1"/>
    </source>
</evidence>
<evidence type="ECO:0008006" key="4">
    <source>
        <dbReference type="Google" id="ProtNLM"/>
    </source>
</evidence>
<accession>A0ABT0PLN2</accession>
<comment type="caution">
    <text evidence="2">The sequence shown here is derived from an EMBL/GenBank/DDBJ whole genome shotgun (WGS) entry which is preliminary data.</text>
</comment>
<evidence type="ECO:0000313" key="3">
    <source>
        <dbReference type="Proteomes" id="UP001203338"/>
    </source>
</evidence>
<proteinExistence type="predicted"/>
<keyword evidence="3" id="KW-1185">Reference proteome</keyword>
<sequence>MKNSSATLREYTQNCLHQMAQCADEPLSTVLTEEDLLNFQQRGTGRVRNYPAEKTLSLFLRQVASEEKSCRKVLIADAADQTALNNMRLTTHNSAYCKARQRLDEHDVKALFQLSGQRFDEASPERWLWHNRRVVLVDGSTLSMPDTSTNQPEYPQPSTQKKRSAFRF</sequence>
<gene>
    <name evidence="2" type="ORF">M3P05_19785</name>
</gene>
<feature type="compositionally biased region" description="Polar residues" evidence="1">
    <location>
        <begin position="142"/>
        <end position="159"/>
    </location>
</feature>
<feature type="region of interest" description="Disordered" evidence="1">
    <location>
        <begin position="142"/>
        <end position="168"/>
    </location>
</feature>
<dbReference type="Proteomes" id="UP001203338">
    <property type="component" value="Unassembled WGS sequence"/>
</dbReference>
<dbReference type="RefSeq" id="WP_249701851.1">
    <property type="nucleotide sequence ID" value="NZ_JAMFLX010000051.1"/>
</dbReference>
<name>A0ABT0PLN2_9GAMM</name>